<comment type="subcellular location">
    <subcellularLocation>
        <location evidence="2">Cytoplasm</location>
    </subcellularLocation>
    <subcellularLocation>
        <location evidence="1">Endosome membrane</location>
        <topology evidence="1">Peripheral membrane protein</topology>
    </subcellularLocation>
</comment>
<feature type="compositionally biased region" description="Low complexity" evidence="9">
    <location>
        <begin position="349"/>
        <end position="359"/>
    </location>
</feature>
<feature type="domain" description="Vta1 C-terminal" evidence="11">
    <location>
        <begin position="423"/>
        <end position="458"/>
    </location>
</feature>
<evidence type="ECO:0000313" key="12">
    <source>
        <dbReference type="EMBL" id="KAF2186989.1"/>
    </source>
</evidence>
<evidence type="ECO:0000256" key="4">
    <source>
        <dbReference type="ARBA" id="ARBA00022448"/>
    </source>
</evidence>
<dbReference type="InterPro" id="IPR023175">
    <property type="entry name" value="Vta1/CALS_N_sf"/>
</dbReference>
<dbReference type="EMBL" id="ML994628">
    <property type="protein sequence ID" value="KAF2186989.1"/>
    <property type="molecule type" value="Genomic_DNA"/>
</dbReference>
<dbReference type="GO" id="GO:0010008">
    <property type="term" value="C:endosome membrane"/>
    <property type="evidence" value="ECO:0007669"/>
    <property type="project" value="UniProtKB-SubCell"/>
</dbReference>
<dbReference type="GO" id="GO:0005771">
    <property type="term" value="C:multivesicular body"/>
    <property type="evidence" value="ECO:0007669"/>
    <property type="project" value="TreeGrafter"/>
</dbReference>
<dbReference type="PANTHER" id="PTHR46009:SF1">
    <property type="entry name" value="VACUOLAR PROTEIN SORTING-ASSOCIATED PROTEIN VTA1 HOMOLOG"/>
    <property type="match status" value="1"/>
</dbReference>
<dbReference type="InterPro" id="IPR041212">
    <property type="entry name" value="Vta1_C"/>
</dbReference>
<proteinExistence type="inferred from homology"/>
<accession>A0A6A6E8S9</accession>
<dbReference type="GO" id="GO:0032511">
    <property type="term" value="P:late endosome to vacuole transport via multivesicular body sorting pathway"/>
    <property type="evidence" value="ECO:0007669"/>
    <property type="project" value="InterPro"/>
</dbReference>
<sequence length="461" mass="50599">MATTIPARLKDADVAQFAHRASQLEKFKPIITYWLRFFITQRIIGKGLHLADEECTRYTTDLMEKLEQTKAEHSTEDALLDEVAAYAYCEQFALETFARADNSVRANKVTAQTADTFRAAATFFELLSIWKNPLEPEIASKMKYAKYHLLRIVKALKNGEDPNLSNPVQEPPPQAASPSALDLNDPEIRRINEGTEQPQSPSPYQPYVESAPNTSAQPSPTFSSSRVSPPPNLPSAPIGYSQPTPPPQFSSHRDVSPISQPAASRHGSVDSIGGGYFPRPNVPTFTAENAVPGLPTARSMDDELMASPFENSALPPAPQAPDLQSFYQNQAAPPPTQQPPQQPPPPKDVFPIQQPAFTSAPPPQPPQPLQPYQQAPISPQQHYQYSPQPPQVPQFIPPPQQYAQPMSGVAPTQHQGPFNTDEESVLEAQKHAKWAISALNFEDVNTAVKELRVALKSLGAA</sequence>
<dbReference type="AlphaFoldDB" id="A0A6A6E8S9"/>
<evidence type="ECO:0000256" key="9">
    <source>
        <dbReference type="SAM" id="MobiDB-lite"/>
    </source>
</evidence>
<protein>
    <submittedName>
        <fullName evidence="12">DUF605-domain-containing protein</fullName>
    </submittedName>
</protein>
<feature type="compositionally biased region" description="Low complexity" evidence="9">
    <location>
        <begin position="320"/>
        <end position="331"/>
    </location>
</feature>
<dbReference type="PANTHER" id="PTHR46009">
    <property type="entry name" value="VACUOLAR PROTEIN SORTING-ASSOCIATED PROTEIN VTA1 HOMOLOG"/>
    <property type="match status" value="1"/>
</dbReference>
<dbReference type="Pfam" id="PF18097">
    <property type="entry name" value="Vta1_C"/>
    <property type="match status" value="1"/>
</dbReference>
<dbReference type="Proteomes" id="UP000800200">
    <property type="component" value="Unassembled WGS sequence"/>
</dbReference>
<name>A0A6A6E8S9_9PEZI</name>
<evidence type="ECO:0000256" key="8">
    <source>
        <dbReference type="ARBA" id="ARBA00023136"/>
    </source>
</evidence>
<feature type="compositionally biased region" description="Pro residues" evidence="9">
    <location>
        <begin position="387"/>
        <end position="400"/>
    </location>
</feature>
<feature type="compositionally biased region" description="Low complexity" evidence="9">
    <location>
        <begin position="370"/>
        <end position="386"/>
    </location>
</feature>
<keyword evidence="8" id="KW-0472">Membrane</keyword>
<feature type="region of interest" description="Disordered" evidence="9">
    <location>
        <begin position="161"/>
        <end position="422"/>
    </location>
</feature>
<feature type="compositionally biased region" description="Polar residues" evidence="9">
    <location>
        <begin position="211"/>
        <end position="227"/>
    </location>
</feature>
<dbReference type="Gene3D" id="1.20.5.420">
    <property type="entry name" value="Immunoglobulin FC, subunit C"/>
    <property type="match status" value="1"/>
</dbReference>
<dbReference type="OrthoDB" id="391137at2759"/>
<keyword evidence="5" id="KW-0963">Cytoplasm</keyword>
<keyword evidence="4" id="KW-0813">Transport</keyword>
<dbReference type="InterPro" id="IPR044538">
    <property type="entry name" value="Vta1-like"/>
</dbReference>
<evidence type="ECO:0000256" key="5">
    <source>
        <dbReference type="ARBA" id="ARBA00022490"/>
    </source>
</evidence>
<evidence type="ECO:0000256" key="6">
    <source>
        <dbReference type="ARBA" id="ARBA00022753"/>
    </source>
</evidence>
<evidence type="ECO:0000313" key="13">
    <source>
        <dbReference type="Proteomes" id="UP000800200"/>
    </source>
</evidence>
<feature type="compositionally biased region" description="Pro residues" evidence="9">
    <location>
        <begin position="332"/>
        <end position="348"/>
    </location>
</feature>
<keyword evidence="7" id="KW-0653">Protein transport</keyword>
<evidence type="ECO:0000256" key="7">
    <source>
        <dbReference type="ARBA" id="ARBA00022927"/>
    </source>
</evidence>
<organism evidence="12 13">
    <name type="scientific">Zopfia rhizophila CBS 207.26</name>
    <dbReference type="NCBI Taxonomy" id="1314779"/>
    <lineage>
        <taxon>Eukaryota</taxon>
        <taxon>Fungi</taxon>
        <taxon>Dikarya</taxon>
        <taxon>Ascomycota</taxon>
        <taxon>Pezizomycotina</taxon>
        <taxon>Dothideomycetes</taxon>
        <taxon>Dothideomycetes incertae sedis</taxon>
        <taxon>Zopfiaceae</taxon>
        <taxon>Zopfia</taxon>
    </lineage>
</organism>
<evidence type="ECO:0000256" key="3">
    <source>
        <dbReference type="ARBA" id="ARBA00007895"/>
    </source>
</evidence>
<evidence type="ECO:0000256" key="1">
    <source>
        <dbReference type="ARBA" id="ARBA00004481"/>
    </source>
</evidence>
<dbReference type="GO" id="GO:0015031">
    <property type="term" value="P:protein transport"/>
    <property type="evidence" value="ECO:0007669"/>
    <property type="project" value="UniProtKB-KW"/>
</dbReference>
<dbReference type="Gene3D" id="1.25.40.270">
    <property type="entry name" value="Vacuolar protein sorting-associated protein vta1"/>
    <property type="match status" value="1"/>
</dbReference>
<dbReference type="InterPro" id="IPR039431">
    <property type="entry name" value="Vta1/CALS_N"/>
</dbReference>
<reference evidence="12" key="1">
    <citation type="journal article" date="2020" name="Stud. Mycol.">
        <title>101 Dothideomycetes genomes: a test case for predicting lifestyles and emergence of pathogens.</title>
        <authorList>
            <person name="Haridas S."/>
            <person name="Albert R."/>
            <person name="Binder M."/>
            <person name="Bloem J."/>
            <person name="Labutti K."/>
            <person name="Salamov A."/>
            <person name="Andreopoulos B."/>
            <person name="Baker S."/>
            <person name="Barry K."/>
            <person name="Bills G."/>
            <person name="Bluhm B."/>
            <person name="Cannon C."/>
            <person name="Castanera R."/>
            <person name="Culley D."/>
            <person name="Daum C."/>
            <person name="Ezra D."/>
            <person name="Gonzalez J."/>
            <person name="Henrissat B."/>
            <person name="Kuo A."/>
            <person name="Liang C."/>
            <person name="Lipzen A."/>
            <person name="Lutzoni F."/>
            <person name="Magnuson J."/>
            <person name="Mondo S."/>
            <person name="Nolan M."/>
            <person name="Ohm R."/>
            <person name="Pangilinan J."/>
            <person name="Park H.-J."/>
            <person name="Ramirez L."/>
            <person name="Alfaro M."/>
            <person name="Sun H."/>
            <person name="Tritt A."/>
            <person name="Yoshinaga Y."/>
            <person name="Zwiers L.-H."/>
            <person name="Turgeon B."/>
            <person name="Goodwin S."/>
            <person name="Spatafora J."/>
            <person name="Crous P."/>
            <person name="Grigoriev I."/>
        </authorList>
    </citation>
    <scope>NUCLEOTIDE SEQUENCE</scope>
    <source>
        <strain evidence="12">CBS 207.26</strain>
    </source>
</reference>
<feature type="compositionally biased region" description="Pro residues" evidence="9">
    <location>
        <begin position="360"/>
        <end position="369"/>
    </location>
</feature>
<feature type="domain" description="Vta1/callose synthase N-terminal" evidence="10">
    <location>
        <begin position="14"/>
        <end position="158"/>
    </location>
</feature>
<dbReference type="Pfam" id="PF04652">
    <property type="entry name" value="Vta1"/>
    <property type="match status" value="1"/>
</dbReference>
<keyword evidence="6" id="KW-0967">Endosome</keyword>
<evidence type="ECO:0000256" key="2">
    <source>
        <dbReference type="ARBA" id="ARBA00004496"/>
    </source>
</evidence>
<comment type="similarity">
    <text evidence="3">Belongs to the VTA1 family.</text>
</comment>
<evidence type="ECO:0000259" key="11">
    <source>
        <dbReference type="Pfam" id="PF18097"/>
    </source>
</evidence>
<evidence type="ECO:0000259" key="10">
    <source>
        <dbReference type="Pfam" id="PF04652"/>
    </source>
</evidence>
<keyword evidence="13" id="KW-1185">Reference proteome</keyword>
<gene>
    <name evidence="12" type="ORF">K469DRAFT_705537</name>
</gene>